<comment type="caution">
    <text evidence="4">The sequence shown here is derived from an EMBL/GenBank/DDBJ whole genome shotgun (WGS) entry which is preliminary data.</text>
</comment>
<feature type="domain" description="D-isomer specific 2-hydroxyacid dehydrogenase NAD-binding" evidence="3">
    <location>
        <begin position="101"/>
        <end position="276"/>
    </location>
</feature>
<dbReference type="GO" id="GO:0016491">
    <property type="term" value="F:oxidoreductase activity"/>
    <property type="evidence" value="ECO:0007669"/>
    <property type="project" value="UniProtKB-KW"/>
</dbReference>
<accession>A0A9X2WSS7</accession>
<dbReference type="Gene3D" id="3.40.50.720">
    <property type="entry name" value="NAD(P)-binding Rossmann-like Domain"/>
    <property type="match status" value="2"/>
</dbReference>
<evidence type="ECO:0000313" key="4">
    <source>
        <dbReference type="EMBL" id="MCT7944427.1"/>
    </source>
</evidence>
<dbReference type="InterPro" id="IPR006140">
    <property type="entry name" value="D-isomer_DH_NAD-bd"/>
</dbReference>
<dbReference type="InterPro" id="IPR036291">
    <property type="entry name" value="NAD(P)-bd_dom_sf"/>
</dbReference>
<protein>
    <submittedName>
        <fullName evidence="4">D-2-hydroxyacid dehydrogenase</fullName>
    </submittedName>
</protein>
<dbReference type="Proteomes" id="UP001155604">
    <property type="component" value="Unassembled WGS sequence"/>
</dbReference>
<evidence type="ECO:0000313" key="5">
    <source>
        <dbReference type="Proteomes" id="UP001155604"/>
    </source>
</evidence>
<keyword evidence="2" id="KW-0520">NAD</keyword>
<dbReference type="RefSeq" id="WP_261271814.1">
    <property type="nucleotide sequence ID" value="NZ_JAMTCC010000004.1"/>
</dbReference>
<dbReference type="Pfam" id="PF02826">
    <property type="entry name" value="2-Hacid_dh_C"/>
    <property type="match status" value="1"/>
</dbReference>
<keyword evidence="5" id="KW-1185">Reference proteome</keyword>
<sequence length="311" mass="34552">MGHKLLLLTKANQQYRDLIEAQKLPDLEILDDNPASIIEADIWLAEPKLAAPLLPHAKNLQWLQSSFAGIDALMSPRGRKDYQLTNIKDIFGPLMSEFVFGYLLAHIRGHDFYRQQQQQKQWQVQLPIRHTSLQGMRLLLLGTGSIAQHLAQTAKHFGMHVTGINSSGNAVEGFDAIEVMANLGQTLMQADVVVNLLPSTPATQSLLNADTLGKLKDDAVLFNVGRGDALDLDALNVLLIAKPAQQAVLDVFAQEPLPNSHPIWERENAIITPHISAPSHPAQIVEIFSQNYHRYISGEPLQNRIDFSKGY</sequence>
<gene>
    <name evidence="4" type="ORF">NE536_03480</name>
</gene>
<proteinExistence type="predicted"/>
<reference evidence="4" key="1">
    <citation type="journal article" date="2023" name="Int. J. Syst. Evol. Microbiol.">
        <title>&lt;i&gt;Shewanella septentrionalis&lt;/i&gt; sp. nov. and &lt;i&gt;Shewanella holmiensis&lt;/i&gt; sp. nov., isolated from Baltic Sea water and sediments.</title>
        <authorList>
            <person name="Martin-Rodriguez A.J."/>
            <person name="Thorell K."/>
            <person name="Joffre E."/>
            <person name="Jensie-Markopoulos S."/>
            <person name="Moore E.R.B."/>
            <person name="Sjoling A."/>
        </authorList>
    </citation>
    <scope>NUCLEOTIDE SEQUENCE</scope>
    <source>
        <strain evidence="4">SP1W3</strain>
    </source>
</reference>
<evidence type="ECO:0000256" key="2">
    <source>
        <dbReference type="ARBA" id="ARBA00023027"/>
    </source>
</evidence>
<organism evidence="4 5">
    <name type="scientific">Shewanella septentrionalis</name>
    <dbReference type="NCBI Taxonomy" id="2952223"/>
    <lineage>
        <taxon>Bacteria</taxon>
        <taxon>Pseudomonadati</taxon>
        <taxon>Pseudomonadota</taxon>
        <taxon>Gammaproteobacteria</taxon>
        <taxon>Alteromonadales</taxon>
        <taxon>Shewanellaceae</taxon>
        <taxon>Shewanella</taxon>
    </lineage>
</organism>
<dbReference type="FunFam" id="3.40.50.720:FF:000363">
    <property type="entry name" value="D-isomer specific 2-hydroxyacid dehydrogenase"/>
    <property type="match status" value="1"/>
</dbReference>
<dbReference type="SUPFAM" id="SSF51735">
    <property type="entry name" value="NAD(P)-binding Rossmann-fold domains"/>
    <property type="match status" value="1"/>
</dbReference>
<dbReference type="PANTHER" id="PTHR43333">
    <property type="entry name" value="2-HACID_DH_C DOMAIN-CONTAINING PROTEIN"/>
    <property type="match status" value="1"/>
</dbReference>
<dbReference type="PANTHER" id="PTHR43333:SF1">
    <property type="entry name" value="D-ISOMER SPECIFIC 2-HYDROXYACID DEHYDROGENASE NAD-BINDING DOMAIN-CONTAINING PROTEIN"/>
    <property type="match status" value="1"/>
</dbReference>
<dbReference type="AlphaFoldDB" id="A0A9X2WSS7"/>
<dbReference type="EMBL" id="JAMTCC010000004">
    <property type="protein sequence ID" value="MCT7944427.1"/>
    <property type="molecule type" value="Genomic_DNA"/>
</dbReference>
<dbReference type="CDD" id="cd05300">
    <property type="entry name" value="2-Hacid_dh_1"/>
    <property type="match status" value="1"/>
</dbReference>
<name>A0A9X2WSS7_9GAMM</name>
<evidence type="ECO:0000256" key="1">
    <source>
        <dbReference type="ARBA" id="ARBA00023002"/>
    </source>
</evidence>
<dbReference type="GO" id="GO:0051287">
    <property type="term" value="F:NAD binding"/>
    <property type="evidence" value="ECO:0007669"/>
    <property type="project" value="InterPro"/>
</dbReference>
<keyword evidence="1" id="KW-0560">Oxidoreductase</keyword>
<evidence type="ECO:0000259" key="3">
    <source>
        <dbReference type="Pfam" id="PF02826"/>
    </source>
</evidence>